<gene>
    <name evidence="2" type="ORF">CEURO_LOCUS377</name>
</gene>
<evidence type="ECO:0000313" key="2">
    <source>
        <dbReference type="EMBL" id="CAH9052651.1"/>
    </source>
</evidence>
<reference evidence="2" key="1">
    <citation type="submission" date="2022-07" db="EMBL/GenBank/DDBJ databases">
        <authorList>
            <person name="Macas J."/>
            <person name="Novak P."/>
            <person name="Neumann P."/>
        </authorList>
    </citation>
    <scope>NUCLEOTIDE SEQUENCE</scope>
</reference>
<protein>
    <submittedName>
        <fullName evidence="2">Uncharacterized protein</fullName>
    </submittedName>
</protein>
<evidence type="ECO:0000313" key="3">
    <source>
        <dbReference type="Proteomes" id="UP001152484"/>
    </source>
</evidence>
<proteinExistence type="predicted"/>
<evidence type="ECO:0000256" key="1">
    <source>
        <dbReference type="SAM" id="MobiDB-lite"/>
    </source>
</evidence>
<accession>A0A9P0VNN9</accession>
<keyword evidence="3" id="KW-1185">Reference proteome</keyword>
<dbReference type="Proteomes" id="UP001152484">
    <property type="component" value="Unassembled WGS sequence"/>
</dbReference>
<name>A0A9P0VNN9_CUSEU</name>
<comment type="caution">
    <text evidence="2">The sequence shown here is derived from an EMBL/GenBank/DDBJ whole genome shotgun (WGS) entry which is preliminary data.</text>
</comment>
<dbReference type="EMBL" id="CAMAPE010000002">
    <property type="protein sequence ID" value="CAH9052651.1"/>
    <property type="molecule type" value="Genomic_DNA"/>
</dbReference>
<dbReference type="AlphaFoldDB" id="A0A9P0VNN9"/>
<organism evidence="2 3">
    <name type="scientific">Cuscuta europaea</name>
    <name type="common">European dodder</name>
    <dbReference type="NCBI Taxonomy" id="41803"/>
    <lineage>
        <taxon>Eukaryota</taxon>
        <taxon>Viridiplantae</taxon>
        <taxon>Streptophyta</taxon>
        <taxon>Embryophyta</taxon>
        <taxon>Tracheophyta</taxon>
        <taxon>Spermatophyta</taxon>
        <taxon>Magnoliopsida</taxon>
        <taxon>eudicotyledons</taxon>
        <taxon>Gunneridae</taxon>
        <taxon>Pentapetalae</taxon>
        <taxon>asterids</taxon>
        <taxon>lamiids</taxon>
        <taxon>Solanales</taxon>
        <taxon>Convolvulaceae</taxon>
        <taxon>Cuscuteae</taxon>
        <taxon>Cuscuta</taxon>
        <taxon>Cuscuta subgen. Cuscuta</taxon>
    </lineage>
</organism>
<feature type="region of interest" description="Disordered" evidence="1">
    <location>
        <begin position="95"/>
        <end position="115"/>
    </location>
</feature>
<dbReference type="OrthoDB" id="10538111at2759"/>
<feature type="region of interest" description="Disordered" evidence="1">
    <location>
        <begin position="129"/>
        <end position="150"/>
    </location>
</feature>
<sequence length="226" mass="24539">MVMMWCDNCGRSVCTDNSDYRKCCTLCGKVLSEDHFVEEAIVKNDVGQSQLAGSSCVRSMQSQFSPSRAGTLKEGRRGAFASLDAAEDAKSRFSTSDVCPSDVRGKRGASPSHEVQVEKKVKGSLIIKSGREREPNQQKPSSPCAPPASHRALVPSIPSITEVARLADIVPSLVSSDNWEYLAATGFLPIVERSITAHTEGLMRLITALRIVNGKNEELQREVDNA</sequence>